<evidence type="ECO:0000256" key="1">
    <source>
        <dbReference type="ARBA" id="ARBA00022734"/>
    </source>
</evidence>
<sequence>MDLNEQTYVNVEELRGACSTSHTGPGKTDIKPLRTGAFSEEKSKTCSSFKVATVCLGLLCFLLMFAVVGVSVFYARDVNQLSRELANNTAEKQQLLANYQNLIDEKDKLQSSFNRAGTCPSDWRRFHCSCYFLSPIKGTWTTSKQQCVNKGAHLVIINSKEEMVFLNQLGVRLKFWIGLNYSTSQKTWKWTDGGSLSTSYWQQGHPSTPQSRNSAAFNSYQTSKRPAKSWTSELGSQNLQWVCEKELTCSFNSGIFCT</sequence>
<organism evidence="5 6">
    <name type="scientific">Channa argus</name>
    <name type="common">Northern snakehead</name>
    <name type="synonym">Ophicephalus argus</name>
    <dbReference type="NCBI Taxonomy" id="215402"/>
    <lineage>
        <taxon>Eukaryota</taxon>
        <taxon>Metazoa</taxon>
        <taxon>Chordata</taxon>
        <taxon>Craniata</taxon>
        <taxon>Vertebrata</taxon>
        <taxon>Euteleostomi</taxon>
        <taxon>Actinopterygii</taxon>
        <taxon>Neopterygii</taxon>
        <taxon>Teleostei</taxon>
        <taxon>Neoteleostei</taxon>
        <taxon>Acanthomorphata</taxon>
        <taxon>Anabantaria</taxon>
        <taxon>Anabantiformes</taxon>
        <taxon>Channoidei</taxon>
        <taxon>Channidae</taxon>
        <taxon>Channa</taxon>
    </lineage>
</organism>
<reference evidence="6" key="2">
    <citation type="submission" date="2019-02" db="EMBL/GenBank/DDBJ databases">
        <title>Opniocepnalus argus Var Kimnra genome.</title>
        <authorList>
            <person name="Zhou C."/>
            <person name="Xiao S."/>
        </authorList>
    </citation>
    <scope>NUCLEOTIDE SEQUENCE [LARGE SCALE GENOMIC DNA]</scope>
</reference>
<keyword evidence="2" id="KW-0175">Coiled coil</keyword>
<evidence type="ECO:0000256" key="2">
    <source>
        <dbReference type="SAM" id="Coils"/>
    </source>
</evidence>
<evidence type="ECO:0000259" key="4">
    <source>
        <dbReference type="PROSITE" id="PS50041"/>
    </source>
</evidence>
<keyword evidence="3" id="KW-0472">Membrane</keyword>
<keyword evidence="3" id="KW-1133">Transmembrane helix</keyword>
<proteinExistence type="predicted"/>
<dbReference type="SUPFAM" id="SSF56436">
    <property type="entry name" value="C-type lectin-like"/>
    <property type="match status" value="1"/>
</dbReference>
<dbReference type="AlphaFoldDB" id="A0A6G1PA80"/>
<evidence type="ECO:0000313" key="6">
    <source>
        <dbReference type="Proteomes" id="UP000503349"/>
    </source>
</evidence>
<dbReference type="InterPro" id="IPR016187">
    <property type="entry name" value="CTDL_fold"/>
</dbReference>
<keyword evidence="3" id="KW-0812">Transmembrane</keyword>
<feature type="transmembrane region" description="Helical" evidence="3">
    <location>
        <begin position="51"/>
        <end position="75"/>
    </location>
</feature>
<dbReference type="InterPro" id="IPR016186">
    <property type="entry name" value="C-type_lectin-like/link_sf"/>
</dbReference>
<dbReference type="InterPro" id="IPR051379">
    <property type="entry name" value="C-type_Lectin_Receptor_IMM"/>
</dbReference>
<gene>
    <name evidence="5" type="ORF">EXN66_Car002791</name>
</gene>
<evidence type="ECO:0000256" key="3">
    <source>
        <dbReference type="SAM" id="Phobius"/>
    </source>
</evidence>
<dbReference type="SMART" id="SM00034">
    <property type="entry name" value="CLECT"/>
    <property type="match status" value="1"/>
</dbReference>
<reference evidence="5 6" key="1">
    <citation type="submission" date="2019-02" db="EMBL/GenBank/DDBJ databases">
        <title>Opniocepnalus argus genome.</title>
        <authorList>
            <person name="Zhou C."/>
            <person name="Xiao S."/>
        </authorList>
    </citation>
    <scope>NUCLEOTIDE SEQUENCE [LARGE SCALE GENOMIC DNA]</scope>
    <source>
        <strain evidence="5">OARG1902GOOAL</strain>
        <tissue evidence="5">Muscle</tissue>
    </source>
</reference>
<name>A0A6G1PA80_CHAAH</name>
<dbReference type="Gene3D" id="3.10.100.10">
    <property type="entry name" value="Mannose-Binding Protein A, subunit A"/>
    <property type="match status" value="1"/>
</dbReference>
<dbReference type="Proteomes" id="UP000503349">
    <property type="component" value="Chromosome 3"/>
</dbReference>
<dbReference type="GO" id="GO:0005886">
    <property type="term" value="C:plasma membrane"/>
    <property type="evidence" value="ECO:0007669"/>
    <property type="project" value="TreeGrafter"/>
</dbReference>
<evidence type="ECO:0000313" key="5">
    <source>
        <dbReference type="EMBL" id="KAF3687119.1"/>
    </source>
</evidence>
<dbReference type="Gene3D" id="1.20.5.400">
    <property type="match status" value="1"/>
</dbReference>
<dbReference type="EMBL" id="CM015714">
    <property type="protein sequence ID" value="KAF3687119.1"/>
    <property type="molecule type" value="Genomic_DNA"/>
</dbReference>
<dbReference type="PROSITE" id="PS50041">
    <property type="entry name" value="C_TYPE_LECTIN_2"/>
    <property type="match status" value="1"/>
</dbReference>
<protein>
    <submittedName>
        <fullName evidence="5">C-type lectin domain family 4 member E</fullName>
    </submittedName>
</protein>
<dbReference type="PANTHER" id="PTHR46746">
    <property type="entry name" value="KILLER CELL LECTIN-LIKE RECEPTOR SUBFAMILY F MEMBER 2"/>
    <property type="match status" value="1"/>
</dbReference>
<dbReference type="PANTHER" id="PTHR46746:SF3">
    <property type="entry name" value="C-TYPE LECTIN DOMAIN-CONTAINING PROTEIN-RELATED"/>
    <property type="match status" value="1"/>
</dbReference>
<keyword evidence="6" id="KW-1185">Reference proteome</keyword>
<keyword evidence="1 5" id="KW-0430">Lectin</keyword>
<feature type="domain" description="C-type lectin" evidence="4">
    <location>
        <begin position="126"/>
        <end position="244"/>
    </location>
</feature>
<accession>A0A6G1PA80</accession>
<dbReference type="GO" id="GO:0030246">
    <property type="term" value="F:carbohydrate binding"/>
    <property type="evidence" value="ECO:0007669"/>
    <property type="project" value="UniProtKB-KW"/>
</dbReference>
<feature type="coiled-coil region" evidence="2">
    <location>
        <begin position="78"/>
        <end position="112"/>
    </location>
</feature>
<dbReference type="Pfam" id="PF00059">
    <property type="entry name" value="Lectin_C"/>
    <property type="match status" value="1"/>
</dbReference>
<dbReference type="InterPro" id="IPR001304">
    <property type="entry name" value="C-type_lectin-like"/>
</dbReference>